<evidence type="ECO:0000313" key="3">
    <source>
        <dbReference type="Proteomes" id="UP001526166"/>
    </source>
</evidence>
<dbReference type="Proteomes" id="UP001526166">
    <property type="component" value="Unassembled WGS sequence"/>
</dbReference>
<keyword evidence="1" id="KW-0472">Membrane</keyword>
<evidence type="ECO:0000256" key="1">
    <source>
        <dbReference type="SAM" id="Phobius"/>
    </source>
</evidence>
<dbReference type="RefSeq" id="WP_263846870.1">
    <property type="nucleotide sequence ID" value="NZ_JAOWKW010000001.1"/>
</dbReference>
<organism evidence="2 3">
    <name type="scientific">Sedimentimonas flavescens</name>
    <dbReference type="NCBI Taxonomy" id="2851012"/>
    <lineage>
        <taxon>Bacteria</taxon>
        <taxon>Pseudomonadati</taxon>
        <taxon>Pseudomonadota</taxon>
        <taxon>Alphaproteobacteria</taxon>
        <taxon>Rhodobacterales</taxon>
        <taxon>Rhodobacter group</taxon>
        <taxon>Sedimentimonas</taxon>
    </lineage>
</organism>
<proteinExistence type="predicted"/>
<name>A0ABT2ZV12_9RHOB</name>
<keyword evidence="1" id="KW-0812">Transmembrane</keyword>
<sequence>MTLKLLNYAIGTIALVAVSGCVPTMIPIKNGVTYDRYERDTVGCAAESSRQVPTNTQVNWDPYIGIYSTDTNAKLRNSTNEICLRDKGYQMVQLPYCSGKALTAATEASKQRTDLRKVMHATSNSCYINRGDGTIYLYTPPAE</sequence>
<keyword evidence="1" id="KW-1133">Transmembrane helix</keyword>
<evidence type="ECO:0000313" key="2">
    <source>
        <dbReference type="EMBL" id="MCV2877585.1"/>
    </source>
</evidence>
<gene>
    <name evidence="2" type="ORF">OE699_01865</name>
</gene>
<comment type="caution">
    <text evidence="2">The sequence shown here is derived from an EMBL/GenBank/DDBJ whole genome shotgun (WGS) entry which is preliminary data.</text>
</comment>
<reference evidence="2 3" key="1">
    <citation type="submission" date="2022-10" db="EMBL/GenBank/DDBJ databases">
        <title>Sinirhodobacter sp. nov., isolated from ocean surface sediments.</title>
        <authorList>
            <person name="He W."/>
            <person name="Wang L."/>
            <person name="Zhang D.-F."/>
        </authorList>
    </citation>
    <scope>NUCLEOTIDE SEQUENCE [LARGE SCALE GENOMIC DNA]</scope>
    <source>
        <strain evidence="2 3">WL0115</strain>
    </source>
</reference>
<accession>A0ABT2ZV12</accession>
<keyword evidence="3" id="KW-1185">Reference proteome</keyword>
<dbReference type="PROSITE" id="PS51257">
    <property type="entry name" value="PROKAR_LIPOPROTEIN"/>
    <property type="match status" value="1"/>
</dbReference>
<evidence type="ECO:0008006" key="4">
    <source>
        <dbReference type="Google" id="ProtNLM"/>
    </source>
</evidence>
<protein>
    <recommendedName>
        <fullName evidence="4">Lipoprotein</fullName>
    </recommendedName>
</protein>
<dbReference type="EMBL" id="JAOWKW010000001">
    <property type="protein sequence ID" value="MCV2877585.1"/>
    <property type="molecule type" value="Genomic_DNA"/>
</dbReference>
<feature type="transmembrane region" description="Helical" evidence="1">
    <location>
        <begin position="6"/>
        <end position="26"/>
    </location>
</feature>